<dbReference type="Proteomes" id="UP000480246">
    <property type="component" value="Unassembled WGS sequence"/>
</dbReference>
<reference evidence="2 3" key="1">
    <citation type="submission" date="2019-10" db="EMBL/GenBank/DDBJ databases">
        <title>Gracilibacillus sp. nov. isolated from rice seeds.</title>
        <authorList>
            <person name="He S."/>
        </authorList>
    </citation>
    <scope>NUCLEOTIDE SEQUENCE [LARGE SCALE GENOMIC DNA]</scope>
    <source>
        <strain evidence="2 3">TD8</strain>
    </source>
</reference>
<proteinExistence type="predicted"/>
<name>A0A7C8KMY7_9BACI</name>
<accession>A0A7C8KMY7</accession>
<gene>
    <name evidence="2" type="ORF">F9U64_19080</name>
</gene>
<keyword evidence="3" id="KW-1185">Reference proteome</keyword>
<dbReference type="AlphaFoldDB" id="A0A7C8KMY7"/>
<comment type="caution">
    <text evidence="2">The sequence shown here is derived from an EMBL/GenBank/DDBJ whole genome shotgun (WGS) entry which is preliminary data.</text>
</comment>
<dbReference type="EMBL" id="WEID01000099">
    <property type="protein sequence ID" value="KAB8126923.1"/>
    <property type="molecule type" value="Genomic_DNA"/>
</dbReference>
<sequence length="99" mass="12177">MNRLEEIKDKLTRKYPVRKSKKLLDHDDVRYLIRQAENAETWKEQIKVTQNRNERLEQQNNQYREFAHTIRLILESPFTDFDDLHNEIKKHLEALEENE</sequence>
<keyword evidence="1" id="KW-0175">Coiled coil</keyword>
<protein>
    <submittedName>
        <fullName evidence="2">Uncharacterized protein</fullName>
    </submittedName>
</protein>
<evidence type="ECO:0000313" key="2">
    <source>
        <dbReference type="EMBL" id="KAB8126923.1"/>
    </source>
</evidence>
<organism evidence="2 3">
    <name type="scientific">Gracilibacillus oryzae</name>
    <dbReference type="NCBI Taxonomy" id="1672701"/>
    <lineage>
        <taxon>Bacteria</taxon>
        <taxon>Bacillati</taxon>
        <taxon>Bacillota</taxon>
        <taxon>Bacilli</taxon>
        <taxon>Bacillales</taxon>
        <taxon>Bacillaceae</taxon>
        <taxon>Gracilibacillus</taxon>
    </lineage>
</organism>
<evidence type="ECO:0000313" key="3">
    <source>
        <dbReference type="Proteomes" id="UP000480246"/>
    </source>
</evidence>
<dbReference type="RefSeq" id="WP_153406471.1">
    <property type="nucleotide sequence ID" value="NZ_ML762446.1"/>
</dbReference>
<feature type="coiled-coil region" evidence="1">
    <location>
        <begin position="39"/>
        <end position="66"/>
    </location>
</feature>
<evidence type="ECO:0000256" key="1">
    <source>
        <dbReference type="SAM" id="Coils"/>
    </source>
</evidence>